<dbReference type="AlphaFoldDB" id="A0A6J4K8R6"/>
<name>A0A6J4K8R6_9BACT</name>
<protein>
    <submittedName>
        <fullName evidence="1">Uncharacterized protein</fullName>
    </submittedName>
</protein>
<sequence>ELVPRLAVPVLVAAVLFGVPAPAHGQDPVQRIRQLYLSAVQDESAIARGMRALREVRAAGAVRAGSGLDAALTAYDGALATLRAKHGSWPPARLLHLRQGLAVMDAVVAAHPDHPEVRYLRLMSCYYLPAILGRGASVREDFTALARLLPGARGEYPPELYAAITRFVLRHGTPTAAQRRALEAVLEAPGG</sequence>
<feature type="non-terminal residue" evidence="1">
    <location>
        <position position="1"/>
    </location>
</feature>
<proteinExistence type="predicted"/>
<organism evidence="1">
    <name type="scientific">uncultured Gemmatimonadota bacterium</name>
    <dbReference type="NCBI Taxonomy" id="203437"/>
    <lineage>
        <taxon>Bacteria</taxon>
        <taxon>Pseudomonadati</taxon>
        <taxon>Gemmatimonadota</taxon>
        <taxon>environmental samples</taxon>
    </lineage>
</organism>
<dbReference type="EMBL" id="CADCTV010000080">
    <property type="protein sequence ID" value="CAA9299314.1"/>
    <property type="molecule type" value="Genomic_DNA"/>
</dbReference>
<accession>A0A6J4K8R6</accession>
<gene>
    <name evidence="1" type="ORF">AVDCRST_MAG89-343</name>
</gene>
<reference evidence="1" key="1">
    <citation type="submission" date="2020-02" db="EMBL/GenBank/DDBJ databases">
        <authorList>
            <person name="Meier V. D."/>
        </authorList>
    </citation>
    <scope>NUCLEOTIDE SEQUENCE</scope>
    <source>
        <strain evidence="1">AVDCRST_MAG89</strain>
    </source>
</reference>
<evidence type="ECO:0000313" key="1">
    <source>
        <dbReference type="EMBL" id="CAA9299314.1"/>
    </source>
</evidence>